<feature type="region of interest" description="Disordered" evidence="1">
    <location>
        <begin position="22"/>
        <end position="97"/>
    </location>
</feature>
<feature type="compositionally biased region" description="Basic and acidic residues" evidence="1">
    <location>
        <begin position="26"/>
        <end position="43"/>
    </location>
</feature>
<evidence type="ECO:0000256" key="1">
    <source>
        <dbReference type="SAM" id="MobiDB-lite"/>
    </source>
</evidence>
<sequence length="97" mass="11009">MRFLLLIQNLYLLSILMKVATTKRPGNAERRSKVSSDSDQDRRSKPKAYVGGNTTTGGSVLYSNRRNKVLSRGAAPRRVQRGRATFHSTWYPPEKQN</sequence>
<protein>
    <submittedName>
        <fullName evidence="4">Secreted protein</fullName>
    </submittedName>
</protein>
<keyword evidence="3" id="KW-1185">Reference proteome</keyword>
<reference evidence="4" key="1">
    <citation type="submission" date="2022-11" db="UniProtKB">
        <authorList>
            <consortium name="WormBaseParasite"/>
        </authorList>
    </citation>
    <scope>IDENTIFICATION</scope>
</reference>
<accession>A0A915I623</accession>
<evidence type="ECO:0000313" key="3">
    <source>
        <dbReference type="Proteomes" id="UP000887565"/>
    </source>
</evidence>
<name>A0A915I623_ROMCU</name>
<dbReference type="AlphaFoldDB" id="A0A915I623"/>
<keyword evidence="2" id="KW-0732">Signal</keyword>
<feature type="signal peptide" evidence="2">
    <location>
        <begin position="1"/>
        <end position="21"/>
    </location>
</feature>
<evidence type="ECO:0000256" key="2">
    <source>
        <dbReference type="SAM" id="SignalP"/>
    </source>
</evidence>
<dbReference type="WBParaSite" id="nRc.2.0.1.t09310-RA">
    <property type="protein sequence ID" value="nRc.2.0.1.t09310-RA"/>
    <property type="gene ID" value="nRc.2.0.1.g09310"/>
</dbReference>
<organism evidence="3 4">
    <name type="scientific">Romanomermis culicivorax</name>
    <name type="common">Nematode worm</name>
    <dbReference type="NCBI Taxonomy" id="13658"/>
    <lineage>
        <taxon>Eukaryota</taxon>
        <taxon>Metazoa</taxon>
        <taxon>Ecdysozoa</taxon>
        <taxon>Nematoda</taxon>
        <taxon>Enoplea</taxon>
        <taxon>Dorylaimia</taxon>
        <taxon>Mermithida</taxon>
        <taxon>Mermithoidea</taxon>
        <taxon>Mermithidae</taxon>
        <taxon>Romanomermis</taxon>
    </lineage>
</organism>
<proteinExistence type="predicted"/>
<feature type="compositionally biased region" description="Polar residues" evidence="1">
    <location>
        <begin position="52"/>
        <end position="64"/>
    </location>
</feature>
<dbReference type="Proteomes" id="UP000887565">
    <property type="component" value="Unplaced"/>
</dbReference>
<feature type="chain" id="PRO_5037456796" evidence="2">
    <location>
        <begin position="22"/>
        <end position="97"/>
    </location>
</feature>
<evidence type="ECO:0000313" key="4">
    <source>
        <dbReference type="WBParaSite" id="nRc.2.0.1.t09310-RA"/>
    </source>
</evidence>